<accession>A0A9W4UHR9</accession>
<feature type="region of interest" description="Disordered" evidence="1">
    <location>
        <begin position="1"/>
        <end position="48"/>
    </location>
</feature>
<proteinExistence type="predicted"/>
<reference evidence="2" key="1">
    <citation type="submission" date="2023-01" db="EMBL/GenBank/DDBJ databases">
        <authorList>
            <person name="Van Ghelder C."/>
            <person name="Rancurel C."/>
        </authorList>
    </citation>
    <scope>NUCLEOTIDE SEQUENCE</scope>
    <source>
        <strain evidence="2">CNCM I-4278</strain>
    </source>
</reference>
<protein>
    <submittedName>
        <fullName evidence="2">Uncharacterized protein</fullName>
    </submittedName>
</protein>
<dbReference type="Proteomes" id="UP001152607">
    <property type="component" value="Unassembled WGS sequence"/>
</dbReference>
<gene>
    <name evidence="2" type="ORF">PDIGIT_LOCUS8311</name>
</gene>
<feature type="compositionally biased region" description="Polar residues" evidence="1">
    <location>
        <begin position="25"/>
        <end position="38"/>
    </location>
</feature>
<name>A0A9W4UHR9_9PLEO</name>
<comment type="caution">
    <text evidence="2">The sequence shown here is derived from an EMBL/GenBank/DDBJ whole genome shotgun (WGS) entry which is preliminary data.</text>
</comment>
<evidence type="ECO:0000256" key="1">
    <source>
        <dbReference type="SAM" id="MobiDB-lite"/>
    </source>
</evidence>
<organism evidence="2 3">
    <name type="scientific">Periconia digitata</name>
    <dbReference type="NCBI Taxonomy" id="1303443"/>
    <lineage>
        <taxon>Eukaryota</taxon>
        <taxon>Fungi</taxon>
        <taxon>Dikarya</taxon>
        <taxon>Ascomycota</taxon>
        <taxon>Pezizomycotina</taxon>
        <taxon>Dothideomycetes</taxon>
        <taxon>Pleosporomycetidae</taxon>
        <taxon>Pleosporales</taxon>
        <taxon>Massarineae</taxon>
        <taxon>Periconiaceae</taxon>
        <taxon>Periconia</taxon>
    </lineage>
</organism>
<evidence type="ECO:0000313" key="2">
    <source>
        <dbReference type="EMBL" id="CAI6335232.1"/>
    </source>
</evidence>
<feature type="compositionally biased region" description="Basic residues" evidence="1">
    <location>
        <begin position="1"/>
        <end position="13"/>
    </location>
</feature>
<dbReference type="EMBL" id="CAOQHR010000005">
    <property type="protein sequence ID" value="CAI6335232.1"/>
    <property type="molecule type" value="Genomic_DNA"/>
</dbReference>
<dbReference type="AlphaFoldDB" id="A0A9W4UHR9"/>
<evidence type="ECO:0000313" key="3">
    <source>
        <dbReference type="Proteomes" id="UP001152607"/>
    </source>
</evidence>
<keyword evidence="3" id="KW-1185">Reference proteome</keyword>
<sequence length="114" mass="12470">MQRRAVHKTKHTSPYHLAHPPAAQTWVQTLSTSQASPPSSLPIAHPNPIPISHPTPLLTHHLINIQPLGTELAPPRLPPPSMLSVRLSSLQLDPDQVLGRINSMLPLSISKLYS</sequence>